<dbReference type="InterPro" id="IPR013750">
    <property type="entry name" value="GHMP_kinase_C_dom"/>
</dbReference>
<evidence type="ECO:0000313" key="5">
    <source>
        <dbReference type="Proteomes" id="UP001485043"/>
    </source>
</evidence>
<dbReference type="GO" id="GO:0004335">
    <property type="term" value="F:galactokinase activity"/>
    <property type="evidence" value="ECO:0007669"/>
    <property type="project" value="TreeGrafter"/>
</dbReference>
<keyword evidence="5" id="KW-1185">Reference proteome</keyword>
<feature type="domain" description="GHMP kinase C-terminal" evidence="3">
    <location>
        <begin position="43"/>
        <end position="124"/>
    </location>
</feature>
<gene>
    <name evidence="4" type="ORF">WJX84_011224</name>
</gene>
<protein>
    <recommendedName>
        <fullName evidence="3">GHMP kinase C-terminal domain-containing protein</fullName>
    </recommendedName>
</protein>
<comment type="caution">
    <text evidence="4">The sequence shown here is derived from an EMBL/GenBank/DDBJ whole genome shotgun (WGS) entry which is preliminary data.</text>
</comment>
<feature type="non-terminal residue" evidence="4">
    <location>
        <position position="1"/>
    </location>
</feature>
<dbReference type="PANTHER" id="PTHR10457">
    <property type="entry name" value="MEVALONATE KINASE/GALACTOKINASE"/>
    <property type="match status" value="1"/>
</dbReference>
<dbReference type="InterPro" id="IPR036554">
    <property type="entry name" value="GHMP_kinase_C_sf"/>
</dbReference>
<accession>A0AAW1S7K4</accession>
<organism evidence="4 5">
    <name type="scientific">Apatococcus fuscideae</name>
    <dbReference type="NCBI Taxonomy" id="2026836"/>
    <lineage>
        <taxon>Eukaryota</taxon>
        <taxon>Viridiplantae</taxon>
        <taxon>Chlorophyta</taxon>
        <taxon>core chlorophytes</taxon>
        <taxon>Trebouxiophyceae</taxon>
        <taxon>Chlorellales</taxon>
        <taxon>Chlorellaceae</taxon>
        <taxon>Apatococcus</taxon>
    </lineage>
</organism>
<dbReference type="AlphaFoldDB" id="A0AAW1S7K4"/>
<evidence type="ECO:0000256" key="1">
    <source>
        <dbReference type="ARBA" id="ARBA00022741"/>
    </source>
</evidence>
<name>A0AAW1S7K4_9CHLO</name>
<dbReference type="Proteomes" id="UP001485043">
    <property type="component" value="Unassembled WGS sequence"/>
</dbReference>
<dbReference type="EMBL" id="JALJOV010001750">
    <property type="protein sequence ID" value="KAK9841924.1"/>
    <property type="molecule type" value="Genomic_DNA"/>
</dbReference>
<dbReference type="GO" id="GO:0006012">
    <property type="term" value="P:galactose metabolic process"/>
    <property type="evidence" value="ECO:0007669"/>
    <property type="project" value="TreeGrafter"/>
</dbReference>
<dbReference type="SUPFAM" id="SSF55060">
    <property type="entry name" value="GHMP Kinase, C-terminal domain"/>
    <property type="match status" value="1"/>
</dbReference>
<dbReference type="PANTHER" id="PTHR10457:SF35">
    <property type="entry name" value="L-ARABINOKINASE"/>
    <property type="match status" value="1"/>
</dbReference>
<dbReference type="GO" id="GO:0005524">
    <property type="term" value="F:ATP binding"/>
    <property type="evidence" value="ECO:0007669"/>
    <property type="project" value="UniProtKB-KW"/>
</dbReference>
<reference evidence="4 5" key="1">
    <citation type="journal article" date="2024" name="Nat. Commun.">
        <title>Phylogenomics reveals the evolutionary origins of lichenization in chlorophyte algae.</title>
        <authorList>
            <person name="Puginier C."/>
            <person name="Libourel C."/>
            <person name="Otte J."/>
            <person name="Skaloud P."/>
            <person name="Haon M."/>
            <person name="Grisel S."/>
            <person name="Petersen M."/>
            <person name="Berrin J.G."/>
            <person name="Delaux P.M."/>
            <person name="Dal Grande F."/>
            <person name="Keller J."/>
        </authorList>
    </citation>
    <scope>NUCLEOTIDE SEQUENCE [LARGE SCALE GENOMIC DNA]</scope>
    <source>
        <strain evidence="4 5">SAG 2523</strain>
    </source>
</reference>
<dbReference type="Pfam" id="PF08544">
    <property type="entry name" value="GHMP_kinases_C"/>
    <property type="match status" value="1"/>
</dbReference>
<dbReference type="GO" id="GO:0005829">
    <property type="term" value="C:cytosol"/>
    <property type="evidence" value="ECO:0007669"/>
    <property type="project" value="TreeGrafter"/>
</dbReference>
<sequence>NGYLCNTTPSQFAQLYESSLPASMSGSDFLALSHNEHWDNATQAGELMFQSHASYSRCGLGSEGTDRLVMLAREEMETAATSNLCPSIYGAKITGGGSGGTVCILAQDSSQGQEAVERIREKYHRQTGYRPDIFVGSSEGALKQGVICAQAVSTGLTH</sequence>
<keyword evidence="2" id="KW-0067">ATP-binding</keyword>
<dbReference type="Gene3D" id="3.30.70.890">
    <property type="entry name" value="GHMP kinase, C-terminal domain"/>
    <property type="match status" value="1"/>
</dbReference>
<keyword evidence="1" id="KW-0547">Nucleotide-binding</keyword>
<evidence type="ECO:0000259" key="3">
    <source>
        <dbReference type="Pfam" id="PF08544"/>
    </source>
</evidence>
<evidence type="ECO:0000256" key="2">
    <source>
        <dbReference type="ARBA" id="ARBA00022840"/>
    </source>
</evidence>
<proteinExistence type="predicted"/>
<evidence type="ECO:0000313" key="4">
    <source>
        <dbReference type="EMBL" id="KAK9841924.1"/>
    </source>
</evidence>